<dbReference type="GeneID" id="63840783"/>
<keyword evidence="2" id="KW-0560">Oxidoreductase</keyword>
<keyword evidence="1" id="KW-0521">NADP</keyword>
<proteinExistence type="predicted"/>
<organism evidence="4 5">
    <name type="scientific">Cryphonectria parasitica (strain ATCC 38755 / EP155)</name>
    <dbReference type="NCBI Taxonomy" id="660469"/>
    <lineage>
        <taxon>Eukaryota</taxon>
        <taxon>Fungi</taxon>
        <taxon>Dikarya</taxon>
        <taxon>Ascomycota</taxon>
        <taxon>Pezizomycotina</taxon>
        <taxon>Sordariomycetes</taxon>
        <taxon>Sordariomycetidae</taxon>
        <taxon>Diaporthales</taxon>
        <taxon>Cryphonectriaceae</taxon>
        <taxon>Cryphonectria-Endothia species complex</taxon>
        <taxon>Cryphonectria</taxon>
    </lineage>
</organism>
<evidence type="ECO:0000256" key="2">
    <source>
        <dbReference type="ARBA" id="ARBA00023002"/>
    </source>
</evidence>
<dbReference type="Gene3D" id="3.40.50.720">
    <property type="entry name" value="NAD(P)-binding Rossmann-like Domain"/>
    <property type="match status" value="1"/>
</dbReference>
<dbReference type="PANTHER" id="PTHR47706:SF9">
    <property type="entry name" value="NMRA-LIKE DOMAIN-CONTAINING PROTEIN-RELATED"/>
    <property type="match status" value="1"/>
</dbReference>
<sequence>MSSVEIRQVTVVGGTGGIGQPIVQELVEQGFQVSILSRGAGNGKVPEGVTVKTVNYDDIESLKAALTGQDAVVSTIASAAVGDPQQKLADAAFAVGIKRFVPSEFGINTRKLQGLEIGKIVAGKTHLVDDLQKKAEERSDFSWTGISNGLFFDLNLELGIFGFDAKQKTATIVDSGNEPFQTSNKGLIAKAVASVLKHPQETANKYLSIASFQPTLNQILEIVEAETGSKWTVERQSTADLQKIGEEKLAKGDFSAFGPLLRVHLYRDGEGHALKEGEKANALLGLPENEDIKETLRKWLASTGAI</sequence>
<dbReference type="RefSeq" id="XP_040773113.1">
    <property type="nucleotide sequence ID" value="XM_040923654.1"/>
</dbReference>
<dbReference type="GO" id="GO:0016491">
    <property type="term" value="F:oxidoreductase activity"/>
    <property type="evidence" value="ECO:0007669"/>
    <property type="project" value="UniProtKB-KW"/>
</dbReference>
<name>A0A9P4XWA1_CRYP1</name>
<evidence type="ECO:0000256" key="1">
    <source>
        <dbReference type="ARBA" id="ARBA00022857"/>
    </source>
</evidence>
<dbReference type="InterPro" id="IPR045312">
    <property type="entry name" value="PCBER-like"/>
</dbReference>
<dbReference type="OrthoDB" id="9984533at2759"/>
<comment type="caution">
    <text evidence="4">The sequence shown here is derived from an EMBL/GenBank/DDBJ whole genome shotgun (WGS) entry which is preliminary data.</text>
</comment>
<dbReference type="Gene3D" id="3.90.25.10">
    <property type="entry name" value="UDP-galactose 4-epimerase, domain 1"/>
    <property type="match status" value="1"/>
</dbReference>
<dbReference type="EMBL" id="MU032350">
    <property type="protein sequence ID" value="KAF3762134.1"/>
    <property type="molecule type" value="Genomic_DNA"/>
</dbReference>
<dbReference type="CDD" id="cd05259">
    <property type="entry name" value="PCBER_SDR_a"/>
    <property type="match status" value="1"/>
</dbReference>
<dbReference type="InterPro" id="IPR051609">
    <property type="entry name" value="NmrA/Isoflavone_reductase-like"/>
</dbReference>
<protein>
    <submittedName>
        <fullName evidence="4">NAD(P)-binding protein</fullName>
    </submittedName>
</protein>
<gene>
    <name evidence="4" type="ORF">M406DRAFT_357350</name>
</gene>
<keyword evidence="5" id="KW-1185">Reference proteome</keyword>
<dbReference type="SUPFAM" id="SSF51735">
    <property type="entry name" value="NAD(P)-binding Rossmann-fold domains"/>
    <property type="match status" value="1"/>
</dbReference>
<dbReference type="PANTHER" id="PTHR47706">
    <property type="entry name" value="NMRA-LIKE FAMILY PROTEIN"/>
    <property type="match status" value="1"/>
</dbReference>
<dbReference type="InterPro" id="IPR008030">
    <property type="entry name" value="NmrA-like"/>
</dbReference>
<dbReference type="AlphaFoldDB" id="A0A9P4XWA1"/>
<dbReference type="Proteomes" id="UP000803844">
    <property type="component" value="Unassembled WGS sequence"/>
</dbReference>
<dbReference type="InterPro" id="IPR036291">
    <property type="entry name" value="NAD(P)-bd_dom_sf"/>
</dbReference>
<feature type="domain" description="NmrA-like" evidence="3">
    <location>
        <begin position="8"/>
        <end position="244"/>
    </location>
</feature>
<evidence type="ECO:0000259" key="3">
    <source>
        <dbReference type="Pfam" id="PF05368"/>
    </source>
</evidence>
<reference evidence="4" key="1">
    <citation type="journal article" date="2020" name="Phytopathology">
        <title>Genome sequence of the chestnut blight fungus Cryphonectria parasitica EP155: A fundamental resource for an archetypical invasive plant pathogen.</title>
        <authorList>
            <person name="Crouch J.A."/>
            <person name="Dawe A."/>
            <person name="Aerts A."/>
            <person name="Barry K."/>
            <person name="Churchill A.C.L."/>
            <person name="Grimwood J."/>
            <person name="Hillman B."/>
            <person name="Milgroom M.G."/>
            <person name="Pangilinan J."/>
            <person name="Smith M."/>
            <person name="Salamov A."/>
            <person name="Schmutz J."/>
            <person name="Yadav J."/>
            <person name="Grigoriev I.V."/>
            <person name="Nuss D."/>
        </authorList>
    </citation>
    <scope>NUCLEOTIDE SEQUENCE</scope>
    <source>
        <strain evidence="4">EP155</strain>
    </source>
</reference>
<evidence type="ECO:0000313" key="4">
    <source>
        <dbReference type="EMBL" id="KAF3762134.1"/>
    </source>
</evidence>
<accession>A0A9P4XWA1</accession>
<dbReference type="Pfam" id="PF05368">
    <property type="entry name" value="NmrA"/>
    <property type="match status" value="1"/>
</dbReference>
<evidence type="ECO:0000313" key="5">
    <source>
        <dbReference type="Proteomes" id="UP000803844"/>
    </source>
</evidence>